<feature type="transmembrane region" description="Helical" evidence="1">
    <location>
        <begin position="87"/>
        <end position="107"/>
    </location>
</feature>
<evidence type="ECO:0008006" key="4">
    <source>
        <dbReference type="Google" id="ProtNLM"/>
    </source>
</evidence>
<dbReference type="InterPro" id="IPR021385">
    <property type="entry name" value="DUF3017"/>
</dbReference>
<keyword evidence="1" id="KW-1133">Transmembrane helix</keyword>
<keyword evidence="3" id="KW-1185">Reference proteome</keyword>
<accession>A0ABT1GZF0</accession>
<dbReference type="RefSeq" id="WP_372504959.1">
    <property type="nucleotide sequence ID" value="NZ_BAAAOE010000003.1"/>
</dbReference>
<name>A0ABT1GZF0_9NOCA</name>
<comment type="caution">
    <text evidence="2">The sequence shown here is derived from an EMBL/GenBank/DDBJ whole genome shotgun (WGS) entry which is preliminary data.</text>
</comment>
<reference evidence="2 3" key="1">
    <citation type="submission" date="2022-06" db="EMBL/GenBank/DDBJ databases">
        <title>Genomic Encyclopedia of Archaeal and Bacterial Type Strains, Phase II (KMG-II): from individual species to whole genera.</title>
        <authorList>
            <person name="Goeker M."/>
        </authorList>
    </citation>
    <scope>NUCLEOTIDE SEQUENCE [LARGE SCALE GENOMIC DNA]</scope>
    <source>
        <strain evidence="2 3">DSM 45037</strain>
    </source>
</reference>
<proteinExistence type="predicted"/>
<dbReference type="Proteomes" id="UP001205740">
    <property type="component" value="Unassembled WGS sequence"/>
</dbReference>
<dbReference type="Pfam" id="PF11222">
    <property type="entry name" value="DUF3017"/>
    <property type="match status" value="1"/>
</dbReference>
<evidence type="ECO:0000313" key="2">
    <source>
        <dbReference type="EMBL" id="MCP2160378.1"/>
    </source>
</evidence>
<keyword evidence="1" id="KW-0812">Transmembrane</keyword>
<organism evidence="2 3">
    <name type="scientific">Williamsia serinedens</name>
    <dbReference type="NCBI Taxonomy" id="391736"/>
    <lineage>
        <taxon>Bacteria</taxon>
        <taxon>Bacillati</taxon>
        <taxon>Actinomycetota</taxon>
        <taxon>Actinomycetes</taxon>
        <taxon>Mycobacteriales</taxon>
        <taxon>Nocardiaceae</taxon>
        <taxon>Williamsia</taxon>
    </lineage>
</organism>
<sequence>MTRSRTPQAIPPGGRTAASVHRARRIRWILVQIPFLLVATLIVVAFVFVIVDRWRRGAFVFGAASLLASVLRALLPSSRVGLLQVRGRISDVVATAVAGGIIIWMAASIDALGTGIDQ</sequence>
<protein>
    <recommendedName>
        <fullName evidence="4">DUF3017 domain-containing protein</fullName>
    </recommendedName>
</protein>
<evidence type="ECO:0000256" key="1">
    <source>
        <dbReference type="SAM" id="Phobius"/>
    </source>
</evidence>
<keyword evidence="1" id="KW-0472">Membrane</keyword>
<feature type="transmembrane region" description="Helical" evidence="1">
    <location>
        <begin position="28"/>
        <end position="51"/>
    </location>
</feature>
<evidence type="ECO:0000313" key="3">
    <source>
        <dbReference type="Proteomes" id="UP001205740"/>
    </source>
</evidence>
<dbReference type="EMBL" id="JAMTCG010000003">
    <property type="protein sequence ID" value="MCP2160378.1"/>
    <property type="molecule type" value="Genomic_DNA"/>
</dbReference>
<gene>
    <name evidence="2" type="ORF">LX12_001565</name>
</gene>
<feature type="transmembrane region" description="Helical" evidence="1">
    <location>
        <begin position="57"/>
        <end position="75"/>
    </location>
</feature>